<dbReference type="InParanoid" id="A0A2R6QR70"/>
<evidence type="ECO:0000313" key="8">
    <source>
        <dbReference type="EMBL" id="PSS13609.1"/>
    </source>
</evidence>
<feature type="transmembrane region" description="Helical" evidence="6">
    <location>
        <begin position="174"/>
        <end position="191"/>
    </location>
</feature>
<proteinExistence type="inferred from homology"/>
<reference evidence="8 9" key="1">
    <citation type="submission" date="2017-07" db="EMBL/GenBank/DDBJ databases">
        <title>An improved, manually edited Actinidia chinensis var. chinensis (kiwifruit) genome highlights the challenges associated with draft genomes and gene prediction in plants.</title>
        <authorList>
            <person name="Pilkington S."/>
            <person name="Crowhurst R."/>
            <person name="Hilario E."/>
            <person name="Nardozza S."/>
            <person name="Fraser L."/>
            <person name="Peng Y."/>
            <person name="Gunaseelan K."/>
            <person name="Simpson R."/>
            <person name="Tahir J."/>
            <person name="Deroles S."/>
            <person name="Templeton K."/>
            <person name="Luo Z."/>
            <person name="Davy M."/>
            <person name="Cheng C."/>
            <person name="Mcneilage M."/>
            <person name="Scaglione D."/>
            <person name="Liu Y."/>
            <person name="Zhang Q."/>
            <person name="Datson P."/>
            <person name="De Silva N."/>
            <person name="Gardiner S."/>
            <person name="Bassett H."/>
            <person name="Chagne D."/>
            <person name="Mccallum J."/>
            <person name="Dzierzon H."/>
            <person name="Deng C."/>
            <person name="Wang Y.-Y."/>
            <person name="Barron N."/>
            <person name="Manako K."/>
            <person name="Bowen J."/>
            <person name="Foster T."/>
            <person name="Erridge Z."/>
            <person name="Tiffin H."/>
            <person name="Waite C."/>
            <person name="Davies K."/>
            <person name="Grierson E."/>
            <person name="Laing W."/>
            <person name="Kirk R."/>
            <person name="Chen X."/>
            <person name="Wood M."/>
            <person name="Montefiori M."/>
            <person name="Brummell D."/>
            <person name="Schwinn K."/>
            <person name="Catanach A."/>
            <person name="Fullerton C."/>
            <person name="Li D."/>
            <person name="Meiyalaghan S."/>
            <person name="Nieuwenhuizen N."/>
            <person name="Read N."/>
            <person name="Prakash R."/>
            <person name="Hunter D."/>
            <person name="Zhang H."/>
            <person name="Mckenzie M."/>
            <person name="Knabel M."/>
            <person name="Harris A."/>
            <person name="Allan A."/>
            <person name="Chen A."/>
            <person name="Janssen B."/>
            <person name="Plunkett B."/>
            <person name="Dwamena C."/>
            <person name="Voogd C."/>
            <person name="Leif D."/>
            <person name="Lafferty D."/>
            <person name="Souleyre E."/>
            <person name="Varkonyi-Gasic E."/>
            <person name="Gambi F."/>
            <person name="Hanley J."/>
            <person name="Yao J.-L."/>
            <person name="Cheung J."/>
            <person name="David K."/>
            <person name="Warren B."/>
            <person name="Marsh K."/>
            <person name="Snowden K."/>
            <person name="Lin-Wang K."/>
            <person name="Brian L."/>
            <person name="Martinez-Sanchez M."/>
            <person name="Wang M."/>
            <person name="Ileperuma N."/>
            <person name="Macnee N."/>
            <person name="Campin R."/>
            <person name="Mcatee P."/>
            <person name="Drummond R."/>
            <person name="Espley R."/>
            <person name="Ireland H."/>
            <person name="Wu R."/>
            <person name="Atkinson R."/>
            <person name="Karunairetnam S."/>
            <person name="Bulley S."/>
            <person name="Chunkath S."/>
            <person name="Hanley Z."/>
            <person name="Storey R."/>
            <person name="Thrimawithana A."/>
            <person name="Thomson S."/>
            <person name="David C."/>
            <person name="Testolin R."/>
        </authorList>
    </citation>
    <scope>NUCLEOTIDE SEQUENCE [LARGE SCALE GENOMIC DNA]</scope>
    <source>
        <strain evidence="9">cv. Red5</strain>
        <tissue evidence="8">Young leaf</tissue>
    </source>
</reference>
<reference evidence="9" key="2">
    <citation type="journal article" date="2018" name="BMC Genomics">
        <title>A manually annotated Actinidia chinensis var. chinensis (kiwifruit) genome highlights the challenges associated with draft genomes and gene prediction in plants.</title>
        <authorList>
            <person name="Pilkington S.M."/>
            <person name="Crowhurst R."/>
            <person name="Hilario E."/>
            <person name="Nardozza S."/>
            <person name="Fraser L."/>
            <person name="Peng Y."/>
            <person name="Gunaseelan K."/>
            <person name="Simpson R."/>
            <person name="Tahir J."/>
            <person name="Deroles S.C."/>
            <person name="Templeton K."/>
            <person name="Luo Z."/>
            <person name="Davy M."/>
            <person name="Cheng C."/>
            <person name="McNeilage M."/>
            <person name="Scaglione D."/>
            <person name="Liu Y."/>
            <person name="Zhang Q."/>
            <person name="Datson P."/>
            <person name="De Silva N."/>
            <person name="Gardiner S.E."/>
            <person name="Bassett H."/>
            <person name="Chagne D."/>
            <person name="McCallum J."/>
            <person name="Dzierzon H."/>
            <person name="Deng C."/>
            <person name="Wang Y.Y."/>
            <person name="Barron L."/>
            <person name="Manako K."/>
            <person name="Bowen J."/>
            <person name="Foster T.M."/>
            <person name="Erridge Z.A."/>
            <person name="Tiffin H."/>
            <person name="Waite C.N."/>
            <person name="Davies K.M."/>
            <person name="Grierson E.P."/>
            <person name="Laing W.A."/>
            <person name="Kirk R."/>
            <person name="Chen X."/>
            <person name="Wood M."/>
            <person name="Montefiori M."/>
            <person name="Brummell D.A."/>
            <person name="Schwinn K.E."/>
            <person name="Catanach A."/>
            <person name="Fullerton C."/>
            <person name="Li D."/>
            <person name="Meiyalaghan S."/>
            <person name="Nieuwenhuizen N."/>
            <person name="Read N."/>
            <person name="Prakash R."/>
            <person name="Hunter D."/>
            <person name="Zhang H."/>
            <person name="McKenzie M."/>
            <person name="Knabel M."/>
            <person name="Harris A."/>
            <person name="Allan A.C."/>
            <person name="Gleave A."/>
            <person name="Chen A."/>
            <person name="Janssen B.J."/>
            <person name="Plunkett B."/>
            <person name="Ampomah-Dwamena C."/>
            <person name="Voogd C."/>
            <person name="Leif D."/>
            <person name="Lafferty D."/>
            <person name="Souleyre E.J.F."/>
            <person name="Varkonyi-Gasic E."/>
            <person name="Gambi F."/>
            <person name="Hanley J."/>
            <person name="Yao J.L."/>
            <person name="Cheung J."/>
            <person name="David K.M."/>
            <person name="Warren B."/>
            <person name="Marsh K."/>
            <person name="Snowden K.C."/>
            <person name="Lin-Wang K."/>
            <person name="Brian L."/>
            <person name="Martinez-Sanchez M."/>
            <person name="Wang M."/>
            <person name="Ileperuma N."/>
            <person name="Macnee N."/>
            <person name="Campin R."/>
            <person name="McAtee P."/>
            <person name="Drummond R.S.M."/>
            <person name="Espley R.V."/>
            <person name="Ireland H.S."/>
            <person name="Wu R."/>
            <person name="Atkinson R.G."/>
            <person name="Karunairetnam S."/>
            <person name="Bulley S."/>
            <person name="Chunkath S."/>
            <person name="Hanley Z."/>
            <person name="Storey R."/>
            <person name="Thrimawithana A.H."/>
            <person name="Thomson S."/>
            <person name="David C."/>
            <person name="Testolin R."/>
            <person name="Huang H."/>
            <person name="Hellens R.P."/>
            <person name="Schaffer R.J."/>
        </authorList>
    </citation>
    <scope>NUCLEOTIDE SEQUENCE [LARGE SCALE GENOMIC DNA]</scope>
    <source>
        <strain evidence="9">cv. Red5</strain>
    </source>
</reference>
<evidence type="ECO:0000256" key="7">
    <source>
        <dbReference type="SAM" id="MobiDB-lite"/>
    </source>
</evidence>
<evidence type="ECO:0000256" key="4">
    <source>
        <dbReference type="ARBA" id="ARBA00022989"/>
    </source>
</evidence>
<feature type="compositionally biased region" description="Polar residues" evidence="7">
    <location>
        <begin position="1"/>
        <end position="18"/>
    </location>
</feature>
<keyword evidence="4 6" id="KW-1133">Transmembrane helix</keyword>
<dbReference type="CDD" id="cd13132">
    <property type="entry name" value="MATE_eukaryotic"/>
    <property type="match status" value="1"/>
</dbReference>
<feature type="transmembrane region" description="Helical" evidence="6">
    <location>
        <begin position="427"/>
        <end position="449"/>
    </location>
</feature>
<dbReference type="EMBL" id="NKQK01000013">
    <property type="protein sequence ID" value="PSS13609.1"/>
    <property type="molecule type" value="Genomic_DNA"/>
</dbReference>
<feature type="transmembrane region" description="Helical" evidence="6">
    <location>
        <begin position="275"/>
        <end position="302"/>
    </location>
</feature>
<evidence type="ECO:0000256" key="5">
    <source>
        <dbReference type="ARBA" id="ARBA00023136"/>
    </source>
</evidence>
<evidence type="ECO:0000256" key="6">
    <source>
        <dbReference type="RuleBase" id="RU004914"/>
    </source>
</evidence>
<dbReference type="NCBIfam" id="TIGR00797">
    <property type="entry name" value="matE"/>
    <property type="match status" value="1"/>
</dbReference>
<dbReference type="Gramene" id="PSS13609">
    <property type="protein sequence ID" value="PSS13609"/>
    <property type="gene ID" value="CEY00_Acc14220"/>
</dbReference>
<name>A0A2R6QR70_ACTCC</name>
<feature type="region of interest" description="Disordered" evidence="7">
    <location>
        <begin position="1"/>
        <end position="28"/>
    </location>
</feature>
<dbReference type="Pfam" id="PF01554">
    <property type="entry name" value="MatE"/>
    <property type="match status" value="2"/>
</dbReference>
<feature type="transmembrane region" description="Helical" evidence="6">
    <location>
        <begin position="93"/>
        <end position="117"/>
    </location>
</feature>
<dbReference type="AlphaFoldDB" id="A0A2R6QR70"/>
<dbReference type="GO" id="GO:0016020">
    <property type="term" value="C:membrane"/>
    <property type="evidence" value="ECO:0007669"/>
    <property type="project" value="UniProtKB-SubCell"/>
</dbReference>
<feature type="transmembrane region" description="Helical" evidence="6">
    <location>
        <begin position="308"/>
        <end position="331"/>
    </location>
</feature>
<comment type="caution">
    <text evidence="8">The sequence shown here is derived from an EMBL/GenBank/DDBJ whole genome shotgun (WGS) entry which is preliminary data.</text>
</comment>
<evidence type="ECO:0000256" key="1">
    <source>
        <dbReference type="ARBA" id="ARBA00004141"/>
    </source>
</evidence>
<comment type="similarity">
    <text evidence="2 6">Belongs to the multi antimicrobial extrusion (MATE) (TC 2.A.66.1) family.</text>
</comment>
<dbReference type="GO" id="GO:0042910">
    <property type="term" value="F:xenobiotic transmembrane transporter activity"/>
    <property type="evidence" value="ECO:0007669"/>
    <property type="project" value="InterPro"/>
</dbReference>
<keyword evidence="5 6" id="KW-0472">Membrane</keyword>
<keyword evidence="9" id="KW-1185">Reference proteome</keyword>
<dbReference type="Proteomes" id="UP000241394">
    <property type="component" value="Chromosome LG13"/>
</dbReference>
<keyword evidence="3 6" id="KW-0812">Transmembrane</keyword>
<evidence type="ECO:0000256" key="2">
    <source>
        <dbReference type="ARBA" id="ARBA00010199"/>
    </source>
</evidence>
<feature type="transmembrane region" description="Helical" evidence="6">
    <location>
        <begin position="138"/>
        <end position="162"/>
    </location>
</feature>
<feature type="transmembrane region" description="Helical" evidence="6">
    <location>
        <begin position="352"/>
        <end position="374"/>
    </location>
</feature>
<feature type="transmembrane region" description="Helical" evidence="6">
    <location>
        <begin position="399"/>
        <end position="420"/>
    </location>
</feature>
<gene>
    <name evidence="8" type="ORF">CEY00_Acc14220</name>
</gene>
<dbReference type="OMA" id="GGKNEYH"/>
<feature type="transmembrane region" description="Helical" evidence="6">
    <location>
        <begin position="455"/>
        <end position="476"/>
    </location>
</feature>
<organism evidence="8 9">
    <name type="scientific">Actinidia chinensis var. chinensis</name>
    <name type="common">Chinese soft-hair kiwi</name>
    <dbReference type="NCBI Taxonomy" id="1590841"/>
    <lineage>
        <taxon>Eukaryota</taxon>
        <taxon>Viridiplantae</taxon>
        <taxon>Streptophyta</taxon>
        <taxon>Embryophyta</taxon>
        <taxon>Tracheophyta</taxon>
        <taxon>Spermatophyta</taxon>
        <taxon>Magnoliopsida</taxon>
        <taxon>eudicotyledons</taxon>
        <taxon>Gunneridae</taxon>
        <taxon>Pentapetalae</taxon>
        <taxon>asterids</taxon>
        <taxon>Ericales</taxon>
        <taxon>Actinidiaceae</taxon>
        <taxon>Actinidia</taxon>
    </lineage>
</organism>
<dbReference type="GO" id="GO:0015297">
    <property type="term" value="F:antiporter activity"/>
    <property type="evidence" value="ECO:0007669"/>
    <property type="project" value="InterPro"/>
</dbReference>
<feature type="transmembrane region" description="Helical" evidence="6">
    <location>
        <begin position="56"/>
        <end position="81"/>
    </location>
</feature>
<dbReference type="InterPro" id="IPR045069">
    <property type="entry name" value="MATE_euk"/>
</dbReference>
<comment type="subcellular location">
    <subcellularLocation>
        <location evidence="1">Membrane</location>
        <topology evidence="1">Multi-pass membrane protein</topology>
    </subcellularLocation>
</comment>
<dbReference type="InterPro" id="IPR002528">
    <property type="entry name" value="MATE_fam"/>
</dbReference>
<dbReference type="STRING" id="1590841.A0A2R6QR70"/>
<dbReference type="OrthoDB" id="2126698at2759"/>
<sequence length="528" mass="57003">MESSKQPLLSQHLQPSNTSSSSSSSSFNADKLGDIKPISTGRHFLREFCAESKRQWYLAGPAIVVSFCRFALNAVTVAFAGHLGTIELAAVSVVLSVVAGFAFGIMAGLGSALETLCGQAFGVGQLEMLGIYLQRSWVILNAMGLVLMLLYVFATPILIFIGQTPEISKAAGKFSIWMIPQLFAMAVNFPLGKFLQAQSKMVAMAVILGGTLVLHTFFSWLLLMKLEMGLAGAAIVLNVSWWFLAVVQLLYILSGACGHTWSGFSLKAFQNLSKYVKLSLQSAVMVCLDSWYILMLVLVAGYLKDAEISVGTMSICINIFGGASLVGVGFNTALSIRVSNELGAARPRTANFSVLVGSIHSSFFGLVIALALMITRHQYPVLFSDSAQVKQLVYELTPLLGISIVIGSFQLTLTGVAIGAGWQAHIAYVNLGCYYLFGIPLGLVLGYIFDMSVTGIWYGMLSGLCAQTFFLLGMIYRTNWNKEATIAGDRIKEWGGKLGAKENDGESYFHGDNGVQSTKTEAIYANKQ</sequence>
<dbReference type="PANTHER" id="PTHR11206">
    <property type="entry name" value="MULTIDRUG RESISTANCE PROTEIN"/>
    <property type="match status" value="1"/>
</dbReference>
<feature type="transmembrane region" description="Helical" evidence="6">
    <location>
        <begin position="203"/>
        <end position="223"/>
    </location>
</feature>
<protein>
    <recommendedName>
        <fullName evidence="6">Protein DETOXIFICATION</fullName>
    </recommendedName>
    <alternativeName>
        <fullName evidence="6">Multidrug and toxic compound extrusion protein</fullName>
    </alternativeName>
</protein>
<evidence type="ECO:0000313" key="9">
    <source>
        <dbReference type="Proteomes" id="UP000241394"/>
    </source>
</evidence>
<evidence type="ECO:0000256" key="3">
    <source>
        <dbReference type="ARBA" id="ARBA00022692"/>
    </source>
</evidence>
<dbReference type="GO" id="GO:1990961">
    <property type="term" value="P:xenobiotic detoxification by transmembrane export across the plasma membrane"/>
    <property type="evidence" value="ECO:0007669"/>
    <property type="project" value="InterPro"/>
</dbReference>
<accession>A0A2R6QR70</accession>